<dbReference type="OrthoDB" id="9813814at2"/>
<feature type="binding site" evidence="7 9">
    <location>
        <position position="292"/>
    </location>
    <ligand>
        <name>substrate</name>
    </ligand>
</feature>
<evidence type="ECO:0000256" key="1">
    <source>
        <dbReference type="ARBA" id="ARBA00000316"/>
    </source>
</evidence>
<dbReference type="SUPFAM" id="SSF51419">
    <property type="entry name" value="PLP-binding barrel"/>
    <property type="match status" value="1"/>
</dbReference>
<name>A0A1H3S1N6_9RHOB</name>
<gene>
    <name evidence="11" type="ORF">SAMN05444004_11062</name>
</gene>
<dbReference type="GO" id="GO:0030170">
    <property type="term" value="F:pyridoxal phosphate binding"/>
    <property type="evidence" value="ECO:0007669"/>
    <property type="project" value="UniProtKB-UniRule"/>
</dbReference>
<dbReference type="RefSeq" id="WP_092646197.1">
    <property type="nucleotide sequence ID" value="NZ_FNPX01000010.1"/>
</dbReference>
<dbReference type="EMBL" id="FNPX01000010">
    <property type="protein sequence ID" value="SDZ31548.1"/>
    <property type="molecule type" value="Genomic_DNA"/>
</dbReference>
<evidence type="ECO:0000256" key="3">
    <source>
        <dbReference type="ARBA" id="ARBA00007880"/>
    </source>
</evidence>
<dbReference type="PANTHER" id="PTHR30511:SF0">
    <property type="entry name" value="ALANINE RACEMASE, CATABOLIC-RELATED"/>
    <property type="match status" value="1"/>
</dbReference>
<dbReference type="SMART" id="SM01005">
    <property type="entry name" value="Ala_racemase_C"/>
    <property type="match status" value="1"/>
</dbReference>
<comment type="catalytic activity">
    <reaction evidence="1 7">
        <text>L-alanine = D-alanine</text>
        <dbReference type="Rhea" id="RHEA:20249"/>
        <dbReference type="ChEBI" id="CHEBI:57416"/>
        <dbReference type="ChEBI" id="CHEBI:57972"/>
        <dbReference type="EC" id="5.1.1.1"/>
    </reaction>
</comment>
<dbReference type="EC" id="5.1.1.1" evidence="4 7"/>
<dbReference type="GO" id="GO:0005829">
    <property type="term" value="C:cytosol"/>
    <property type="evidence" value="ECO:0007669"/>
    <property type="project" value="TreeGrafter"/>
</dbReference>
<dbReference type="InterPro" id="IPR009006">
    <property type="entry name" value="Ala_racemase/Decarboxylase_C"/>
</dbReference>
<evidence type="ECO:0000256" key="9">
    <source>
        <dbReference type="PIRSR" id="PIRSR600821-52"/>
    </source>
</evidence>
<dbReference type="PROSITE" id="PS00395">
    <property type="entry name" value="ALANINE_RACEMASE"/>
    <property type="match status" value="1"/>
</dbReference>
<dbReference type="Pfam" id="PF01168">
    <property type="entry name" value="Ala_racemase_N"/>
    <property type="match status" value="1"/>
</dbReference>
<dbReference type="GO" id="GO:0030632">
    <property type="term" value="P:D-alanine biosynthetic process"/>
    <property type="evidence" value="ECO:0007669"/>
    <property type="project" value="UniProtKB-UniRule"/>
</dbReference>
<dbReference type="InterPro" id="IPR029066">
    <property type="entry name" value="PLP-binding_barrel"/>
</dbReference>
<evidence type="ECO:0000256" key="4">
    <source>
        <dbReference type="ARBA" id="ARBA00013089"/>
    </source>
</evidence>
<evidence type="ECO:0000313" key="11">
    <source>
        <dbReference type="EMBL" id="SDZ31548.1"/>
    </source>
</evidence>
<dbReference type="Gene3D" id="3.20.20.10">
    <property type="entry name" value="Alanine racemase"/>
    <property type="match status" value="1"/>
</dbReference>
<comment type="function">
    <text evidence="7">Catalyzes the interconversion of L-alanine and D-alanine. May also act on other amino acids.</text>
</comment>
<dbReference type="InterPro" id="IPR001608">
    <property type="entry name" value="Ala_racemase_N"/>
</dbReference>
<keyword evidence="12" id="KW-1185">Reference proteome</keyword>
<feature type="binding site" evidence="7 9">
    <location>
        <position position="130"/>
    </location>
    <ligand>
        <name>substrate</name>
    </ligand>
</feature>
<keyword evidence="5 7" id="KW-0663">Pyridoxal phosphate</keyword>
<dbReference type="InterPro" id="IPR020622">
    <property type="entry name" value="Ala_racemase_pyridoxalP-BS"/>
</dbReference>
<evidence type="ECO:0000259" key="10">
    <source>
        <dbReference type="SMART" id="SM01005"/>
    </source>
</evidence>
<evidence type="ECO:0000256" key="7">
    <source>
        <dbReference type="HAMAP-Rule" id="MF_01201"/>
    </source>
</evidence>
<dbReference type="PRINTS" id="PR00992">
    <property type="entry name" value="ALARACEMASE"/>
</dbReference>
<keyword evidence="6 7" id="KW-0413">Isomerase</keyword>
<dbReference type="AlphaFoldDB" id="A0A1H3S1N6"/>
<evidence type="ECO:0000256" key="8">
    <source>
        <dbReference type="PIRSR" id="PIRSR600821-50"/>
    </source>
</evidence>
<evidence type="ECO:0000256" key="5">
    <source>
        <dbReference type="ARBA" id="ARBA00022898"/>
    </source>
</evidence>
<dbReference type="NCBIfam" id="TIGR00492">
    <property type="entry name" value="alr"/>
    <property type="match status" value="1"/>
</dbReference>
<organism evidence="11 12">
    <name type="scientific">Jannaschia faecimaris</name>
    <dbReference type="NCBI Taxonomy" id="1244108"/>
    <lineage>
        <taxon>Bacteria</taxon>
        <taxon>Pseudomonadati</taxon>
        <taxon>Pseudomonadota</taxon>
        <taxon>Alphaproteobacteria</taxon>
        <taxon>Rhodobacterales</taxon>
        <taxon>Roseobacteraceae</taxon>
        <taxon>Jannaschia</taxon>
    </lineage>
</organism>
<dbReference type="UniPathway" id="UPA00042">
    <property type="reaction ID" value="UER00497"/>
</dbReference>
<comment type="cofactor">
    <cofactor evidence="2 7 8">
        <name>pyridoxal 5'-phosphate</name>
        <dbReference type="ChEBI" id="CHEBI:597326"/>
    </cofactor>
</comment>
<accession>A0A1H3S1N6</accession>
<sequence>MPTGVLHIDLEAVALNWRALDLMTSSICETAATVKADAYGLGVTQVAARLFAEGCRAFFVATADEGLELRRALGPEPRIYAYYGHMPGDTVTLQRGDVVPMVCSLAQLERHLETLPRHPFGLQLDVGMNRLGLKFDEWAAVAELALRARPVLVASHLSSADEPDAPENAAQLAAFHEMTDGIDVPRSLAATGGTLLGPEYHFDMVRPGIGIYGGLPFAKADPVVELALPVVTCFDAAPGETVGYNATWAVRAPTRLATVAGGYADGLHRALAPGVEVMAGPVPCPVVGRVSMDLMTIDISHLDRDPETVRLLDAHHGIDALAAHAGTIGYEMLTRLGRRYRRQYRGTVS</sequence>
<feature type="active site" description="Proton acceptor; specific for D-alanine" evidence="7">
    <location>
        <position position="35"/>
    </location>
</feature>
<comment type="pathway">
    <text evidence="7">Amino-acid biosynthesis; D-alanine biosynthesis; D-alanine from L-alanine: step 1/1.</text>
</comment>
<feature type="domain" description="Alanine racemase C-terminal" evidence="10">
    <location>
        <begin position="223"/>
        <end position="345"/>
    </location>
</feature>
<dbReference type="Pfam" id="PF00842">
    <property type="entry name" value="Ala_racemase_C"/>
    <property type="match status" value="1"/>
</dbReference>
<dbReference type="Gene3D" id="2.40.37.10">
    <property type="entry name" value="Lyase, Ornithine Decarboxylase, Chain A, domain 1"/>
    <property type="match status" value="1"/>
</dbReference>
<dbReference type="InterPro" id="IPR000821">
    <property type="entry name" value="Ala_racemase"/>
</dbReference>
<protein>
    <recommendedName>
        <fullName evidence="4 7">Alanine racemase</fullName>
        <ecNumber evidence="4 7">5.1.1.1</ecNumber>
    </recommendedName>
</protein>
<proteinExistence type="inferred from homology"/>
<comment type="similarity">
    <text evidence="3 7">Belongs to the alanine racemase family.</text>
</comment>
<dbReference type="HAMAP" id="MF_01201">
    <property type="entry name" value="Ala_racemase"/>
    <property type="match status" value="1"/>
</dbReference>
<dbReference type="InterPro" id="IPR011079">
    <property type="entry name" value="Ala_racemase_C"/>
</dbReference>
<reference evidence="12" key="1">
    <citation type="submission" date="2016-10" db="EMBL/GenBank/DDBJ databases">
        <authorList>
            <person name="Varghese N."/>
            <person name="Submissions S."/>
        </authorList>
    </citation>
    <scope>NUCLEOTIDE SEQUENCE [LARGE SCALE GENOMIC DNA]</scope>
    <source>
        <strain evidence="12">DSM 100420</strain>
    </source>
</reference>
<feature type="modified residue" description="N6-(pyridoxal phosphate)lysine" evidence="7 8">
    <location>
        <position position="35"/>
    </location>
</feature>
<dbReference type="Proteomes" id="UP000198914">
    <property type="component" value="Unassembled WGS sequence"/>
</dbReference>
<evidence type="ECO:0000256" key="2">
    <source>
        <dbReference type="ARBA" id="ARBA00001933"/>
    </source>
</evidence>
<dbReference type="PANTHER" id="PTHR30511">
    <property type="entry name" value="ALANINE RACEMASE"/>
    <property type="match status" value="1"/>
</dbReference>
<dbReference type="STRING" id="1244108.SAMN05444004_11062"/>
<dbReference type="CDD" id="cd00430">
    <property type="entry name" value="PLPDE_III_AR"/>
    <property type="match status" value="1"/>
</dbReference>
<evidence type="ECO:0000313" key="12">
    <source>
        <dbReference type="Proteomes" id="UP000198914"/>
    </source>
</evidence>
<evidence type="ECO:0000256" key="6">
    <source>
        <dbReference type="ARBA" id="ARBA00023235"/>
    </source>
</evidence>
<dbReference type="SUPFAM" id="SSF50621">
    <property type="entry name" value="Alanine racemase C-terminal domain-like"/>
    <property type="match status" value="1"/>
</dbReference>
<feature type="active site" description="Proton acceptor; specific for L-alanine" evidence="7">
    <location>
        <position position="244"/>
    </location>
</feature>
<dbReference type="GO" id="GO:0008784">
    <property type="term" value="F:alanine racemase activity"/>
    <property type="evidence" value="ECO:0007669"/>
    <property type="project" value="UniProtKB-UniRule"/>
</dbReference>